<evidence type="ECO:0000313" key="4">
    <source>
        <dbReference type="Proteomes" id="UP000030762"/>
    </source>
</evidence>
<evidence type="ECO:0000256" key="1">
    <source>
        <dbReference type="SAM" id="Phobius"/>
    </source>
</evidence>
<dbReference type="Proteomes" id="UP000030762">
    <property type="component" value="Unassembled WGS sequence"/>
</dbReference>
<name>T0R1G9_SAPDV</name>
<organism evidence="3 4">
    <name type="scientific">Saprolegnia diclina (strain VS20)</name>
    <dbReference type="NCBI Taxonomy" id="1156394"/>
    <lineage>
        <taxon>Eukaryota</taxon>
        <taxon>Sar</taxon>
        <taxon>Stramenopiles</taxon>
        <taxon>Oomycota</taxon>
        <taxon>Saprolegniomycetes</taxon>
        <taxon>Saprolegniales</taxon>
        <taxon>Saprolegniaceae</taxon>
        <taxon>Saprolegnia</taxon>
    </lineage>
</organism>
<dbReference type="VEuPathDB" id="FungiDB:SDRG_02819"/>
<dbReference type="EMBL" id="JH767137">
    <property type="protein sequence ID" value="EQC40170.1"/>
    <property type="molecule type" value="Genomic_DNA"/>
</dbReference>
<dbReference type="AlphaFoldDB" id="T0R1G9"/>
<proteinExistence type="predicted"/>
<dbReference type="PANTHER" id="PTHR12630:SF1">
    <property type="entry name" value="GLUCOSIDASE 2 SUBUNIT BETA"/>
    <property type="match status" value="1"/>
</dbReference>
<dbReference type="GO" id="GO:0006491">
    <property type="term" value="P:N-glycan processing"/>
    <property type="evidence" value="ECO:0007669"/>
    <property type="project" value="TreeGrafter"/>
</dbReference>
<dbReference type="GeneID" id="19943546"/>
<reference evidence="3 4" key="1">
    <citation type="submission" date="2012-04" db="EMBL/GenBank/DDBJ databases">
        <title>The Genome Sequence of Saprolegnia declina VS20.</title>
        <authorList>
            <consortium name="The Broad Institute Genome Sequencing Platform"/>
            <person name="Russ C."/>
            <person name="Nusbaum C."/>
            <person name="Tyler B."/>
            <person name="van West P."/>
            <person name="Dieguez-Uribeondo J."/>
            <person name="de Bruijn I."/>
            <person name="Tripathy S."/>
            <person name="Jiang R."/>
            <person name="Young S.K."/>
            <person name="Zeng Q."/>
            <person name="Gargeya S."/>
            <person name="Fitzgerald M."/>
            <person name="Haas B."/>
            <person name="Abouelleil A."/>
            <person name="Alvarado L."/>
            <person name="Arachchi H.M."/>
            <person name="Berlin A."/>
            <person name="Chapman S.B."/>
            <person name="Goldberg J."/>
            <person name="Griggs A."/>
            <person name="Gujja S."/>
            <person name="Hansen M."/>
            <person name="Howarth C."/>
            <person name="Imamovic A."/>
            <person name="Larimer J."/>
            <person name="McCowen C."/>
            <person name="Montmayeur A."/>
            <person name="Murphy C."/>
            <person name="Neiman D."/>
            <person name="Pearson M."/>
            <person name="Priest M."/>
            <person name="Roberts A."/>
            <person name="Saif S."/>
            <person name="Shea T."/>
            <person name="Sisk P."/>
            <person name="Sykes S."/>
            <person name="Wortman J."/>
            <person name="Nusbaum C."/>
            <person name="Birren B."/>
        </authorList>
    </citation>
    <scope>NUCLEOTIDE SEQUENCE [LARGE SCALE GENOMIC DNA]</scope>
    <source>
        <strain evidence="3 4">VS20</strain>
    </source>
</reference>
<feature type="domain" description="Glucosidase II beta subunit N-terminal" evidence="2">
    <location>
        <begin position="79"/>
        <end position="146"/>
    </location>
</feature>
<protein>
    <recommendedName>
        <fullName evidence="2">Glucosidase II beta subunit N-terminal domain-containing protein</fullName>
    </recommendedName>
</protein>
<evidence type="ECO:0000259" key="2">
    <source>
        <dbReference type="Pfam" id="PF12999"/>
    </source>
</evidence>
<dbReference type="RefSeq" id="XP_008606644.1">
    <property type="nucleotide sequence ID" value="XM_008608422.1"/>
</dbReference>
<dbReference type="OrthoDB" id="47398at2759"/>
<gene>
    <name evidence="3" type="ORF">SDRG_02819</name>
</gene>
<sequence length="148" mass="16196">MDSNARFRRRVADDEEAGVAVSPRSAMRNSAPRFAWKLPLCLLLLGCLLVWSLSAGGEHPSSEPQLRKVMAPHTTLRFCGVQKKMVLRDDQINDDYCDCLEDGLDEAGTSACSHIVPVVEFTCKDAAKIPTTVVHDGVCDCSLCEDEA</sequence>
<dbReference type="InterPro" id="IPR028146">
    <property type="entry name" value="PRKCSH_N"/>
</dbReference>
<keyword evidence="4" id="KW-1185">Reference proteome</keyword>
<dbReference type="STRING" id="1156394.T0R1G9"/>
<evidence type="ECO:0000313" key="3">
    <source>
        <dbReference type="EMBL" id="EQC40170.1"/>
    </source>
</evidence>
<dbReference type="InterPro" id="IPR039794">
    <property type="entry name" value="Gtb1-like"/>
</dbReference>
<keyword evidence="1" id="KW-0472">Membrane</keyword>
<dbReference type="InParanoid" id="T0R1G9"/>
<dbReference type="Pfam" id="PF12999">
    <property type="entry name" value="PRKCSH-like"/>
    <property type="match status" value="1"/>
</dbReference>
<keyword evidence="1" id="KW-1133">Transmembrane helix</keyword>
<dbReference type="GO" id="GO:0017177">
    <property type="term" value="C:glucosidase II complex"/>
    <property type="evidence" value="ECO:0007669"/>
    <property type="project" value="TreeGrafter"/>
</dbReference>
<keyword evidence="1" id="KW-0812">Transmembrane</keyword>
<feature type="transmembrane region" description="Helical" evidence="1">
    <location>
        <begin position="34"/>
        <end position="53"/>
    </location>
</feature>
<accession>T0R1G9</accession>
<dbReference type="PANTHER" id="PTHR12630">
    <property type="entry name" value="N-LINKED OLIGOSACCHARIDE PROCESSING"/>
    <property type="match status" value="1"/>
</dbReference>